<dbReference type="InterPro" id="IPR017850">
    <property type="entry name" value="Alkaline_phosphatase_core_sf"/>
</dbReference>
<keyword evidence="3" id="KW-0479">Metal-binding</keyword>
<evidence type="ECO:0000256" key="4">
    <source>
        <dbReference type="ARBA" id="ARBA00022729"/>
    </source>
</evidence>
<accession>A0A941F7M4</accession>
<keyword evidence="10" id="KW-1185">Reference proteome</keyword>
<dbReference type="Proteomes" id="UP000679220">
    <property type="component" value="Unassembled WGS sequence"/>
</dbReference>
<dbReference type="RefSeq" id="WP_212193156.1">
    <property type="nucleotide sequence ID" value="NZ_JAGTAR010000050.1"/>
</dbReference>
<dbReference type="PANTHER" id="PTHR42693:SF42">
    <property type="entry name" value="ARYLSULFATASE G"/>
    <property type="match status" value="1"/>
</dbReference>
<dbReference type="InterPro" id="IPR024607">
    <property type="entry name" value="Sulfatase_CS"/>
</dbReference>
<keyword evidence="5" id="KW-0378">Hydrolase</keyword>
<dbReference type="SUPFAM" id="SSF53649">
    <property type="entry name" value="Alkaline phosphatase-like"/>
    <property type="match status" value="1"/>
</dbReference>
<organism evidence="9 10">
    <name type="scientific">Carboxylicivirga sediminis</name>
    <dbReference type="NCBI Taxonomy" id="2006564"/>
    <lineage>
        <taxon>Bacteria</taxon>
        <taxon>Pseudomonadati</taxon>
        <taxon>Bacteroidota</taxon>
        <taxon>Bacteroidia</taxon>
        <taxon>Marinilabiliales</taxon>
        <taxon>Marinilabiliaceae</taxon>
        <taxon>Carboxylicivirga</taxon>
    </lineage>
</organism>
<evidence type="ECO:0000313" key="9">
    <source>
        <dbReference type="EMBL" id="MBR8538132.1"/>
    </source>
</evidence>
<gene>
    <name evidence="9" type="ORF">KDU71_21355</name>
</gene>
<dbReference type="InterPro" id="IPR050738">
    <property type="entry name" value="Sulfatase"/>
</dbReference>
<dbReference type="CDD" id="cd16144">
    <property type="entry name" value="ARS_like"/>
    <property type="match status" value="1"/>
</dbReference>
<protein>
    <submittedName>
        <fullName evidence="9">Sulfatase</fullName>
    </submittedName>
</protein>
<evidence type="ECO:0000313" key="10">
    <source>
        <dbReference type="Proteomes" id="UP000679220"/>
    </source>
</evidence>
<dbReference type="PROSITE" id="PS00149">
    <property type="entry name" value="SULFATASE_2"/>
    <property type="match status" value="1"/>
</dbReference>
<evidence type="ECO:0000256" key="6">
    <source>
        <dbReference type="ARBA" id="ARBA00022837"/>
    </source>
</evidence>
<evidence type="ECO:0000256" key="7">
    <source>
        <dbReference type="SAM" id="SignalP"/>
    </source>
</evidence>
<dbReference type="Pfam" id="PF00884">
    <property type="entry name" value="Sulfatase"/>
    <property type="match status" value="1"/>
</dbReference>
<feature type="chain" id="PRO_5038040382" evidence="7">
    <location>
        <begin position="25"/>
        <end position="473"/>
    </location>
</feature>
<comment type="similarity">
    <text evidence="2">Belongs to the sulfatase family.</text>
</comment>
<feature type="domain" description="Sulfatase N-terminal" evidence="8">
    <location>
        <begin position="28"/>
        <end position="359"/>
    </location>
</feature>
<comment type="cofactor">
    <cofactor evidence="1">
        <name>Ca(2+)</name>
        <dbReference type="ChEBI" id="CHEBI:29108"/>
    </cofactor>
</comment>
<dbReference type="GO" id="GO:0046872">
    <property type="term" value="F:metal ion binding"/>
    <property type="evidence" value="ECO:0007669"/>
    <property type="project" value="UniProtKB-KW"/>
</dbReference>
<evidence type="ECO:0000256" key="1">
    <source>
        <dbReference type="ARBA" id="ARBA00001913"/>
    </source>
</evidence>
<dbReference type="AlphaFoldDB" id="A0A941F7M4"/>
<evidence type="ECO:0000256" key="5">
    <source>
        <dbReference type="ARBA" id="ARBA00022801"/>
    </source>
</evidence>
<dbReference type="Gene3D" id="3.30.1120.10">
    <property type="match status" value="1"/>
</dbReference>
<dbReference type="PANTHER" id="PTHR42693">
    <property type="entry name" value="ARYLSULFATASE FAMILY MEMBER"/>
    <property type="match status" value="1"/>
</dbReference>
<keyword evidence="6" id="KW-0106">Calcium</keyword>
<dbReference type="EMBL" id="JAGTAR010000050">
    <property type="protein sequence ID" value="MBR8538132.1"/>
    <property type="molecule type" value="Genomic_DNA"/>
</dbReference>
<reference evidence="9" key="1">
    <citation type="journal article" date="2018" name="Int. J. Syst. Evol. Microbiol.">
        <title>Carboxylicivirga sediminis sp. nov., isolated from coastal sediment.</title>
        <authorList>
            <person name="Wang F.Q."/>
            <person name="Ren L.H."/>
            <person name="Zou R.J."/>
            <person name="Sun Y.Z."/>
            <person name="Liu X.J."/>
            <person name="Jiang F."/>
            <person name="Liu L.J."/>
        </authorList>
    </citation>
    <scope>NUCLEOTIDE SEQUENCE</scope>
    <source>
        <strain evidence="9">JR1</strain>
    </source>
</reference>
<evidence type="ECO:0000256" key="3">
    <source>
        <dbReference type="ARBA" id="ARBA00022723"/>
    </source>
</evidence>
<feature type="signal peptide" evidence="7">
    <location>
        <begin position="1"/>
        <end position="24"/>
    </location>
</feature>
<dbReference type="InterPro" id="IPR000917">
    <property type="entry name" value="Sulfatase_N"/>
</dbReference>
<comment type="caution">
    <text evidence="9">The sequence shown here is derived from an EMBL/GenBank/DDBJ whole genome shotgun (WGS) entry which is preliminary data.</text>
</comment>
<reference evidence="9" key="2">
    <citation type="submission" date="2021-04" db="EMBL/GenBank/DDBJ databases">
        <authorList>
            <person name="Zhang T."/>
            <person name="Zhang Y."/>
            <person name="Lu D."/>
            <person name="Zuo D."/>
            <person name="Du Z."/>
        </authorList>
    </citation>
    <scope>NUCLEOTIDE SEQUENCE</scope>
    <source>
        <strain evidence="9">JR1</strain>
    </source>
</reference>
<dbReference type="Gene3D" id="3.40.720.10">
    <property type="entry name" value="Alkaline Phosphatase, subunit A"/>
    <property type="match status" value="1"/>
</dbReference>
<name>A0A941F7M4_9BACT</name>
<keyword evidence="4 7" id="KW-0732">Signal</keyword>
<evidence type="ECO:0000256" key="2">
    <source>
        <dbReference type="ARBA" id="ARBA00008779"/>
    </source>
</evidence>
<dbReference type="GO" id="GO:0004065">
    <property type="term" value="F:arylsulfatase activity"/>
    <property type="evidence" value="ECO:0007669"/>
    <property type="project" value="TreeGrafter"/>
</dbReference>
<proteinExistence type="inferred from homology"/>
<sequence>MRKSLLRLLPLLATAFLLNGCVHKQQQPNVVLILVDDLGWTDLGLMGSTLYQTPHVDRLAGKSTVFTDAYAACTVCSPTRASIMTGKYPATLNCTDWIEGHKRPHAKLAVPDWTMYLDTAEYNLAEAFKSNGYVTAHIGKWHLGESAIYWPVSQGFDSNIGGWAKGSPQLRKKQGFGGYFAPYGNPRLADKENGEYLTERLSQEACHFIETHHPDITGQPFFLNFWLYNVHLPLQAKADKVEKYKALVDSTQHHLNPTYAAMVEHMDDAVGAILNSLKANGLSENTIIVFTSDNGGHAQQRKTMVTSNYPLREGKGHVYEGGVRVPMLIYNPQLEQQVSVSHQPVISNDIFPTLAAMANLQLPDKVSAGFDGLSLDGVIEADKPLKRSALFWHYPHYHTLGATPYSAIRKGDWKLIRFFENEHYELYNLREDISESVNVAEQHSDKVNALKDELFLWYQQVEAQMPRPNSHYK</sequence>
<evidence type="ECO:0000259" key="8">
    <source>
        <dbReference type="Pfam" id="PF00884"/>
    </source>
</evidence>